<dbReference type="EMBL" id="GBRH01190186">
    <property type="protein sequence ID" value="JAE07710.1"/>
    <property type="molecule type" value="Transcribed_RNA"/>
</dbReference>
<reference evidence="1" key="2">
    <citation type="journal article" date="2015" name="Data Brief">
        <title>Shoot transcriptome of the giant reed, Arundo donax.</title>
        <authorList>
            <person name="Barrero R.A."/>
            <person name="Guerrero F.D."/>
            <person name="Moolhuijzen P."/>
            <person name="Goolsby J.A."/>
            <person name="Tidwell J."/>
            <person name="Bellgard S.E."/>
            <person name="Bellgard M.I."/>
        </authorList>
    </citation>
    <scope>NUCLEOTIDE SEQUENCE</scope>
    <source>
        <tissue evidence="1">Shoot tissue taken approximately 20 cm above the soil surface</tissue>
    </source>
</reference>
<reference evidence="1" key="1">
    <citation type="submission" date="2014-09" db="EMBL/GenBank/DDBJ databases">
        <authorList>
            <person name="Magalhaes I.L.F."/>
            <person name="Oliveira U."/>
            <person name="Santos F.R."/>
            <person name="Vidigal T.H.D.A."/>
            <person name="Brescovit A.D."/>
            <person name="Santos A.J."/>
        </authorList>
    </citation>
    <scope>NUCLEOTIDE SEQUENCE</scope>
    <source>
        <tissue evidence="1">Shoot tissue taken approximately 20 cm above the soil surface</tissue>
    </source>
</reference>
<proteinExistence type="predicted"/>
<organism evidence="1">
    <name type="scientific">Arundo donax</name>
    <name type="common">Giant reed</name>
    <name type="synonym">Donax arundinaceus</name>
    <dbReference type="NCBI Taxonomy" id="35708"/>
    <lineage>
        <taxon>Eukaryota</taxon>
        <taxon>Viridiplantae</taxon>
        <taxon>Streptophyta</taxon>
        <taxon>Embryophyta</taxon>
        <taxon>Tracheophyta</taxon>
        <taxon>Spermatophyta</taxon>
        <taxon>Magnoliopsida</taxon>
        <taxon>Liliopsida</taxon>
        <taxon>Poales</taxon>
        <taxon>Poaceae</taxon>
        <taxon>PACMAD clade</taxon>
        <taxon>Arundinoideae</taxon>
        <taxon>Arundineae</taxon>
        <taxon>Arundo</taxon>
    </lineage>
</organism>
<accession>A0A0A9F3X6</accession>
<dbReference type="AlphaFoldDB" id="A0A0A9F3X6"/>
<name>A0A0A9F3X6_ARUDO</name>
<protein>
    <submittedName>
        <fullName evidence="1">Uncharacterized protein</fullName>
    </submittedName>
</protein>
<sequence>MICFTILHLLHVKIVPCNEKVIKPQRVTHKMEKTRYKKILGGFQGVNEDPV</sequence>
<evidence type="ECO:0000313" key="1">
    <source>
        <dbReference type="EMBL" id="JAE07710.1"/>
    </source>
</evidence>